<proteinExistence type="predicted"/>
<gene>
    <name evidence="3" type="ORF">LQ327_19790</name>
</gene>
<evidence type="ECO:0000259" key="2">
    <source>
        <dbReference type="Pfam" id="PF01557"/>
    </source>
</evidence>
<keyword evidence="1" id="KW-0456">Lyase</keyword>
<evidence type="ECO:0000313" key="4">
    <source>
        <dbReference type="Proteomes" id="UP001199469"/>
    </source>
</evidence>
<dbReference type="SUPFAM" id="SSF56529">
    <property type="entry name" value="FAH"/>
    <property type="match status" value="1"/>
</dbReference>
<protein>
    <submittedName>
        <fullName evidence="3">Fumarylacetoacetate hydrolase family protein</fullName>
    </submittedName>
</protein>
<dbReference type="Pfam" id="PF01557">
    <property type="entry name" value="FAA_hydrolase"/>
    <property type="match status" value="1"/>
</dbReference>
<feature type="domain" description="Fumarylacetoacetase-like C-terminal" evidence="2">
    <location>
        <begin position="87"/>
        <end position="262"/>
    </location>
</feature>
<dbReference type="PANTHER" id="PTHR30143">
    <property type="entry name" value="ACID HYDRATASE"/>
    <property type="match status" value="1"/>
</dbReference>
<dbReference type="PANTHER" id="PTHR30143:SF0">
    <property type="entry name" value="2-KETO-4-PENTENOATE HYDRATASE"/>
    <property type="match status" value="1"/>
</dbReference>
<dbReference type="InterPro" id="IPR036663">
    <property type="entry name" value="Fumarylacetoacetase_C_sf"/>
</dbReference>
<dbReference type="InterPro" id="IPR011234">
    <property type="entry name" value="Fumarylacetoacetase-like_C"/>
</dbReference>
<accession>A0ABS8PBI3</accession>
<evidence type="ECO:0000256" key="1">
    <source>
        <dbReference type="ARBA" id="ARBA00023239"/>
    </source>
</evidence>
<dbReference type="EMBL" id="JAJNDB010000004">
    <property type="protein sequence ID" value="MCD2195616.1"/>
    <property type="molecule type" value="Genomic_DNA"/>
</dbReference>
<sequence>MPVSESLDAPGKARALYEARRTRVPIAPFTDADPSLGMAEGYAIQRELLPLLLADGDRVVGYKVGLTSTAMQRMVGVDSPDHGPVLASTVYRDGDSLPLDRFIAPKVEAEIVFVMGERLLGPGIGPTDAARAVAGAAASMEIVDSRIADWRIKLADTVADLASNGAVAVSSRVVPLAGLDTRLVGMTLTRNGELIDTGAGAAALGDPLAVVAWLANVLGEHGVALEPGHLVMTGALHAAVPMAAGEVYRAEFDRLGPVSIRVTAGDAAKRSSTTTTGAEVAA</sequence>
<dbReference type="RefSeq" id="WP_230736869.1">
    <property type="nucleotide sequence ID" value="NZ_JAJNDB010000004.1"/>
</dbReference>
<keyword evidence="3" id="KW-0378">Hydrolase</keyword>
<evidence type="ECO:0000313" key="3">
    <source>
        <dbReference type="EMBL" id="MCD2195616.1"/>
    </source>
</evidence>
<organism evidence="3 4">
    <name type="scientific">Actinomycetospora endophytica</name>
    <dbReference type="NCBI Taxonomy" id="2291215"/>
    <lineage>
        <taxon>Bacteria</taxon>
        <taxon>Bacillati</taxon>
        <taxon>Actinomycetota</taxon>
        <taxon>Actinomycetes</taxon>
        <taxon>Pseudonocardiales</taxon>
        <taxon>Pseudonocardiaceae</taxon>
        <taxon>Actinomycetospora</taxon>
    </lineage>
</organism>
<dbReference type="GO" id="GO:0016787">
    <property type="term" value="F:hydrolase activity"/>
    <property type="evidence" value="ECO:0007669"/>
    <property type="project" value="UniProtKB-KW"/>
</dbReference>
<comment type="caution">
    <text evidence="3">The sequence shown here is derived from an EMBL/GenBank/DDBJ whole genome shotgun (WGS) entry which is preliminary data.</text>
</comment>
<dbReference type="Proteomes" id="UP001199469">
    <property type="component" value="Unassembled WGS sequence"/>
</dbReference>
<reference evidence="3 4" key="1">
    <citation type="submission" date="2021-11" db="EMBL/GenBank/DDBJ databases">
        <title>Draft genome sequence of Actinomycetospora sp. SF1 isolated from the rhizosphere soil.</title>
        <authorList>
            <person name="Duangmal K."/>
            <person name="Chantavorakit T."/>
        </authorList>
    </citation>
    <scope>NUCLEOTIDE SEQUENCE [LARGE SCALE GENOMIC DNA]</scope>
    <source>
        <strain evidence="3 4">TBRC 5722</strain>
    </source>
</reference>
<dbReference type="InterPro" id="IPR050772">
    <property type="entry name" value="Hydratase-Decarb/MhpD_sf"/>
</dbReference>
<keyword evidence="4" id="KW-1185">Reference proteome</keyword>
<dbReference type="Gene3D" id="3.90.850.10">
    <property type="entry name" value="Fumarylacetoacetase-like, C-terminal domain"/>
    <property type="match status" value="1"/>
</dbReference>
<name>A0ABS8PBI3_9PSEU</name>